<keyword evidence="6" id="KW-0813">Transport</keyword>
<dbReference type="GO" id="GO:0022857">
    <property type="term" value="F:transmembrane transporter activity"/>
    <property type="evidence" value="ECO:0007669"/>
    <property type="project" value="InterPro"/>
</dbReference>
<dbReference type="SUPFAM" id="SSF103473">
    <property type="entry name" value="MFS general substrate transporter"/>
    <property type="match status" value="1"/>
</dbReference>
<dbReference type="GO" id="GO:0016020">
    <property type="term" value="C:membrane"/>
    <property type="evidence" value="ECO:0007669"/>
    <property type="project" value="UniProtKB-SubCell"/>
</dbReference>
<evidence type="ECO:0000256" key="3">
    <source>
        <dbReference type="ARBA" id="ARBA00022692"/>
    </source>
</evidence>
<comment type="caution">
    <text evidence="8">The sequence shown here is derived from an EMBL/GenBank/DDBJ whole genome shotgun (WGS) entry which is preliminary data.</text>
</comment>
<evidence type="ECO:0000256" key="7">
    <source>
        <dbReference type="SAM" id="Phobius"/>
    </source>
</evidence>
<dbReference type="InterPro" id="IPR036259">
    <property type="entry name" value="MFS_trans_sf"/>
</dbReference>
<evidence type="ECO:0000313" key="8">
    <source>
        <dbReference type="EMBL" id="OZJ01852.1"/>
    </source>
</evidence>
<reference evidence="8 9" key="1">
    <citation type="journal article" date="2017" name="Mycologia">
        <title>Bifiguratus adelaidae, gen. et sp. nov., a new member of Mucoromycotina in endophytic and soil-dwelling habitats.</title>
        <authorList>
            <person name="Torres-Cruz T.J."/>
            <person name="Billingsley Tobias T.L."/>
            <person name="Almatruk M."/>
            <person name="Hesse C."/>
            <person name="Kuske C.R."/>
            <person name="Desiro A."/>
            <person name="Benucci G.M."/>
            <person name="Bonito G."/>
            <person name="Stajich J.E."/>
            <person name="Dunlap C."/>
            <person name="Arnold A.E."/>
            <person name="Porras-Alfaro A."/>
        </authorList>
    </citation>
    <scope>NUCLEOTIDE SEQUENCE [LARGE SCALE GENOMIC DNA]</scope>
    <source>
        <strain evidence="8 9">AZ0501</strain>
    </source>
</reference>
<feature type="transmembrane region" description="Helical" evidence="7">
    <location>
        <begin position="244"/>
        <end position="265"/>
    </location>
</feature>
<dbReference type="EMBL" id="MVBO01000227">
    <property type="protein sequence ID" value="OZJ01852.1"/>
    <property type="molecule type" value="Genomic_DNA"/>
</dbReference>
<organism evidence="8 9">
    <name type="scientific">Bifiguratus adelaidae</name>
    <dbReference type="NCBI Taxonomy" id="1938954"/>
    <lineage>
        <taxon>Eukaryota</taxon>
        <taxon>Fungi</taxon>
        <taxon>Fungi incertae sedis</taxon>
        <taxon>Mucoromycota</taxon>
        <taxon>Mucoromycotina</taxon>
        <taxon>Endogonomycetes</taxon>
        <taxon>Endogonales</taxon>
        <taxon>Endogonales incertae sedis</taxon>
        <taxon>Bifiguratus</taxon>
    </lineage>
</organism>
<dbReference type="OrthoDB" id="2370430at2759"/>
<dbReference type="InterPro" id="IPR000109">
    <property type="entry name" value="POT_fam"/>
</dbReference>
<keyword evidence="9" id="KW-1185">Reference proteome</keyword>
<evidence type="ECO:0008006" key="10">
    <source>
        <dbReference type="Google" id="ProtNLM"/>
    </source>
</evidence>
<name>A0A261XU28_9FUNG</name>
<keyword evidence="5 7" id="KW-0472">Membrane</keyword>
<dbReference type="Gene3D" id="1.20.1250.20">
    <property type="entry name" value="MFS general substrate transporter like domains"/>
    <property type="match status" value="1"/>
</dbReference>
<proteinExistence type="inferred from homology"/>
<feature type="transmembrane region" description="Helical" evidence="7">
    <location>
        <begin position="367"/>
        <end position="387"/>
    </location>
</feature>
<evidence type="ECO:0000256" key="2">
    <source>
        <dbReference type="ARBA" id="ARBA00005982"/>
    </source>
</evidence>
<feature type="transmembrane region" description="Helical" evidence="7">
    <location>
        <begin position="212"/>
        <end position="232"/>
    </location>
</feature>
<evidence type="ECO:0000313" key="9">
    <source>
        <dbReference type="Proteomes" id="UP000242875"/>
    </source>
</evidence>
<keyword evidence="3 6" id="KW-0812">Transmembrane</keyword>
<comment type="similarity">
    <text evidence="2 6">Belongs to the major facilitator superfamily. Proton-dependent oligopeptide transporter (POT/PTR) (TC 2.A.17) family.</text>
</comment>
<feature type="transmembrane region" description="Helical" evidence="7">
    <location>
        <begin position="533"/>
        <end position="555"/>
    </location>
</feature>
<feature type="transmembrane region" description="Helical" evidence="7">
    <location>
        <begin position="171"/>
        <end position="191"/>
    </location>
</feature>
<gene>
    <name evidence="8" type="ORF">BZG36_05340</name>
</gene>
<feature type="transmembrane region" description="Helical" evidence="7">
    <location>
        <begin position="407"/>
        <end position="428"/>
    </location>
</feature>
<dbReference type="PANTHER" id="PTHR11654">
    <property type="entry name" value="OLIGOPEPTIDE TRANSPORTER-RELATED"/>
    <property type="match status" value="1"/>
</dbReference>
<evidence type="ECO:0000256" key="1">
    <source>
        <dbReference type="ARBA" id="ARBA00004141"/>
    </source>
</evidence>
<comment type="subcellular location">
    <subcellularLocation>
        <location evidence="1 6">Membrane</location>
        <topology evidence="1 6">Multi-pass membrane protein</topology>
    </subcellularLocation>
</comment>
<dbReference type="AlphaFoldDB" id="A0A261XU28"/>
<dbReference type="PROSITE" id="PS01023">
    <property type="entry name" value="PTR2_2"/>
    <property type="match status" value="1"/>
</dbReference>
<evidence type="ECO:0000256" key="5">
    <source>
        <dbReference type="ARBA" id="ARBA00023136"/>
    </source>
</evidence>
<accession>A0A261XU28</accession>
<sequence length="601" mass="67946">MSNSKTEDFAIAEPEAIAPIGHDGNLAELTDREREMLRMEAEINARLDQKLNEKGAELLWPKACYFIVPNEFGERFAYYGIKPLFAHYLTNMVGMRAVDATIWTSNFTTMAYFFPLGGAALSDSFLGKYWTIVSLSVVYAIGTILLAVFSIPGLVSYNGVTRDGLGALPFWTWLFPVVLMALGTGGIKPCVSSHGGDQYLPHQTKGLNFFFSYFYVAINLGSLISGYLTPYLKQGILCFNRECYFISYIVCAAVFTVVMILFAVGKPWYRIVPPRGEFLPYKAVKAAAYAAYKWTGATREEREAKGNWLNFGEELVGPEFVIETRLFGNNFMMMLPTLFFWMCYDQGSNEWQFQYDMMKNTGIPPEAFSNLNPIFIVIMVPTFNYLYRVLERRNIRFTVLQRMGTGFFLMVLAYLISGILQIYVIRAYDPVNDPDNLNCINGWWQVPQWFILSLGETLLSPEGLKFAYANSGRQMRSQNQSVWLLMSALGDLVTSAVNQSLANNPAFNDSTSLQAITPSNIAADGSISQPAKYWLFTALCFAFNVWFVLWAKFVYKYKDVDGAMTAVPTKAERAALETERKEIIAEREAIQEGRVYGEEKI</sequence>
<feature type="transmembrane region" description="Helical" evidence="7">
    <location>
        <begin position="129"/>
        <end position="151"/>
    </location>
</feature>
<dbReference type="InterPro" id="IPR018456">
    <property type="entry name" value="PTR2_symporter_CS"/>
</dbReference>
<dbReference type="Proteomes" id="UP000242875">
    <property type="component" value="Unassembled WGS sequence"/>
</dbReference>
<dbReference type="GO" id="GO:0006857">
    <property type="term" value="P:oligopeptide transport"/>
    <property type="evidence" value="ECO:0007669"/>
    <property type="project" value="InterPro"/>
</dbReference>
<evidence type="ECO:0000256" key="6">
    <source>
        <dbReference type="RuleBase" id="RU003755"/>
    </source>
</evidence>
<evidence type="ECO:0000256" key="4">
    <source>
        <dbReference type="ARBA" id="ARBA00022989"/>
    </source>
</evidence>
<dbReference type="PROSITE" id="PS01022">
    <property type="entry name" value="PTR2_1"/>
    <property type="match status" value="1"/>
</dbReference>
<dbReference type="Pfam" id="PF00854">
    <property type="entry name" value="PTR2"/>
    <property type="match status" value="1"/>
</dbReference>
<keyword evidence="4 7" id="KW-1133">Transmembrane helix</keyword>
<protein>
    <recommendedName>
        <fullName evidence="10">Peptide transporter PTR2</fullName>
    </recommendedName>
</protein>